<reference evidence="1 2" key="1">
    <citation type="journal article" date="2021" name="BMC Genomics">
        <title>Datura genome reveals duplications of psychoactive alkaloid biosynthetic genes and high mutation rate following tissue culture.</title>
        <authorList>
            <person name="Rajewski A."/>
            <person name="Carter-House D."/>
            <person name="Stajich J."/>
            <person name="Litt A."/>
        </authorList>
    </citation>
    <scope>NUCLEOTIDE SEQUENCE [LARGE SCALE GENOMIC DNA]</scope>
    <source>
        <strain evidence="1">AR-01</strain>
    </source>
</reference>
<gene>
    <name evidence="1" type="ORF">HAX54_030253</name>
</gene>
<proteinExistence type="predicted"/>
<organism evidence="1 2">
    <name type="scientific">Datura stramonium</name>
    <name type="common">Jimsonweed</name>
    <name type="synonym">Common thornapple</name>
    <dbReference type="NCBI Taxonomy" id="4076"/>
    <lineage>
        <taxon>Eukaryota</taxon>
        <taxon>Viridiplantae</taxon>
        <taxon>Streptophyta</taxon>
        <taxon>Embryophyta</taxon>
        <taxon>Tracheophyta</taxon>
        <taxon>Spermatophyta</taxon>
        <taxon>Magnoliopsida</taxon>
        <taxon>eudicotyledons</taxon>
        <taxon>Gunneridae</taxon>
        <taxon>Pentapetalae</taxon>
        <taxon>asterids</taxon>
        <taxon>lamiids</taxon>
        <taxon>Solanales</taxon>
        <taxon>Solanaceae</taxon>
        <taxon>Solanoideae</taxon>
        <taxon>Datureae</taxon>
        <taxon>Datura</taxon>
    </lineage>
</organism>
<feature type="non-terminal residue" evidence="1">
    <location>
        <position position="1"/>
    </location>
</feature>
<evidence type="ECO:0008006" key="3">
    <source>
        <dbReference type="Google" id="ProtNLM"/>
    </source>
</evidence>
<dbReference type="Proteomes" id="UP000823775">
    <property type="component" value="Unassembled WGS sequence"/>
</dbReference>
<evidence type="ECO:0000313" key="1">
    <source>
        <dbReference type="EMBL" id="MCD9643100.1"/>
    </source>
</evidence>
<sequence>SRNDSWYSGTGHGMPSYDKLQRIINGISDDTSTMVWIVPNTHGVKSRKLVKAAPYTMSHRTTRGIQGRVMMGVHGLEFIKVKKSGPQIMTSNHESWCQPMTHGVSCDDWQTIPKLFFLKPF</sequence>
<dbReference type="EMBL" id="JACEIK010003784">
    <property type="protein sequence ID" value="MCD9643100.1"/>
    <property type="molecule type" value="Genomic_DNA"/>
</dbReference>
<keyword evidence="2" id="KW-1185">Reference proteome</keyword>
<accession>A0ABS8V7E3</accession>
<evidence type="ECO:0000313" key="2">
    <source>
        <dbReference type="Proteomes" id="UP000823775"/>
    </source>
</evidence>
<name>A0ABS8V7E3_DATST</name>
<protein>
    <recommendedName>
        <fullName evidence="3">Polyprotein</fullName>
    </recommendedName>
</protein>
<comment type="caution">
    <text evidence="1">The sequence shown here is derived from an EMBL/GenBank/DDBJ whole genome shotgun (WGS) entry which is preliminary data.</text>
</comment>